<dbReference type="AlphaFoldDB" id="A0A0P4RFS3"/>
<gene>
    <name evidence="2" type="ORF">TPA0598_08_05890</name>
</gene>
<keyword evidence="3" id="KW-1185">Reference proteome</keyword>
<evidence type="ECO:0000313" key="3">
    <source>
        <dbReference type="Proteomes" id="UP000048965"/>
    </source>
</evidence>
<feature type="region of interest" description="Disordered" evidence="1">
    <location>
        <begin position="32"/>
        <end position="100"/>
    </location>
</feature>
<feature type="compositionally biased region" description="Polar residues" evidence="1">
    <location>
        <begin position="54"/>
        <end position="64"/>
    </location>
</feature>
<dbReference type="Proteomes" id="UP000048965">
    <property type="component" value="Unassembled WGS sequence"/>
</dbReference>
<reference evidence="3" key="1">
    <citation type="submission" date="2014-09" db="EMBL/GenBank/DDBJ databases">
        <title>Whole genome shotgun sequence of Streptomyces sp. NBRC 110027.</title>
        <authorList>
            <person name="Komaki H."/>
            <person name="Ichikawa N."/>
            <person name="Katano-Makiyama Y."/>
            <person name="Hosoyama A."/>
            <person name="Hashimoto M."/>
            <person name="Uohara A."/>
            <person name="Kitahashi Y."/>
            <person name="Ohji S."/>
            <person name="Kimura A."/>
            <person name="Yamazoe A."/>
            <person name="Igarashi Y."/>
            <person name="Fujita N."/>
        </authorList>
    </citation>
    <scope>NUCLEOTIDE SEQUENCE [LARGE SCALE GENOMIC DNA]</scope>
    <source>
        <strain evidence="3">NBRC 110027</strain>
    </source>
</reference>
<organism evidence="2 3">
    <name type="scientific">Streptomyces lydicamycinicus</name>
    <dbReference type="NCBI Taxonomy" id="1546107"/>
    <lineage>
        <taxon>Bacteria</taxon>
        <taxon>Bacillati</taxon>
        <taxon>Actinomycetota</taxon>
        <taxon>Actinomycetes</taxon>
        <taxon>Kitasatosporales</taxon>
        <taxon>Streptomycetaceae</taxon>
        <taxon>Streptomyces</taxon>
    </lineage>
</organism>
<protein>
    <submittedName>
        <fullName evidence="2">Type VI secretion system protein</fullName>
    </submittedName>
</protein>
<evidence type="ECO:0000313" key="2">
    <source>
        <dbReference type="EMBL" id="GAO11678.1"/>
    </source>
</evidence>
<evidence type="ECO:0000256" key="1">
    <source>
        <dbReference type="SAM" id="MobiDB-lite"/>
    </source>
</evidence>
<comment type="caution">
    <text evidence="2">The sequence shown here is derived from an EMBL/GenBank/DDBJ whole genome shotgun (WGS) entry which is preliminary data.</text>
</comment>
<reference evidence="2 3" key="2">
    <citation type="journal article" date="2015" name="Stand. Genomic Sci.">
        <title>Draft genome sequence of marine-derived Streptomyces sp. TP-A0598, a producer of anti-MRSA antibiotic lydicamycins.</title>
        <authorList>
            <person name="Komaki H."/>
            <person name="Ichikawa N."/>
            <person name="Hosoyama A."/>
            <person name="Fujita N."/>
            <person name="Igarashi Y."/>
        </authorList>
    </citation>
    <scope>NUCLEOTIDE SEQUENCE [LARGE SCALE GENOMIC DNA]</scope>
    <source>
        <strain evidence="2 3">NBRC 110027</strain>
    </source>
</reference>
<name>A0A0P4RFS3_9ACTN</name>
<sequence length="100" mass="10673">MHDGQAVLGEHRGQGRGDMIVILDEQQSHLASSRVHAYRPQGIYGDRRPMRQEVATSAPPSVTQPVRRGHHHGVLSTADGALRARGPVAAGSLCSSSAQM</sequence>
<accession>A0A0P4RFS3</accession>
<dbReference type="EMBL" id="BBNO01000008">
    <property type="protein sequence ID" value="GAO11678.1"/>
    <property type="molecule type" value="Genomic_DNA"/>
</dbReference>
<proteinExistence type="predicted"/>